<evidence type="ECO:0000256" key="8">
    <source>
        <dbReference type="PROSITE-ProRule" id="PRU01360"/>
    </source>
</evidence>
<dbReference type="SUPFAM" id="SSF56935">
    <property type="entry name" value="Porins"/>
    <property type="match status" value="1"/>
</dbReference>
<evidence type="ECO:0000259" key="12">
    <source>
        <dbReference type="Pfam" id="PF07715"/>
    </source>
</evidence>
<evidence type="ECO:0000259" key="11">
    <source>
        <dbReference type="Pfam" id="PF00593"/>
    </source>
</evidence>
<dbReference type="InterPro" id="IPR012910">
    <property type="entry name" value="Plug_dom"/>
</dbReference>
<dbReference type="PANTHER" id="PTHR30069">
    <property type="entry name" value="TONB-DEPENDENT OUTER MEMBRANE RECEPTOR"/>
    <property type="match status" value="1"/>
</dbReference>
<comment type="similarity">
    <text evidence="8 9">Belongs to the TonB-dependent receptor family.</text>
</comment>
<feature type="chain" id="PRO_5012349662" evidence="10">
    <location>
        <begin position="21"/>
        <end position="671"/>
    </location>
</feature>
<dbReference type="CDD" id="cd01347">
    <property type="entry name" value="ligand_gated_channel"/>
    <property type="match status" value="1"/>
</dbReference>
<evidence type="ECO:0000313" key="13">
    <source>
        <dbReference type="EMBL" id="ARR01353.1"/>
    </source>
</evidence>
<dbReference type="PANTHER" id="PTHR30069:SF27">
    <property type="entry name" value="BLL4766 PROTEIN"/>
    <property type="match status" value="1"/>
</dbReference>
<evidence type="ECO:0000256" key="3">
    <source>
        <dbReference type="ARBA" id="ARBA00022452"/>
    </source>
</evidence>
<feature type="domain" description="TonB-dependent receptor-like beta-barrel" evidence="11">
    <location>
        <begin position="203"/>
        <end position="639"/>
    </location>
</feature>
<keyword evidence="3 8" id="KW-1134">Transmembrane beta strand</keyword>
<keyword evidence="4 8" id="KW-0812">Transmembrane</keyword>
<accession>A0A1X9SYR8</accession>
<keyword evidence="10" id="KW-0732">Signal</keyword>
<evidence type="ECO:0000256" key="1">
    <source>
        <dbReference type="ARBA" id="ARBA00004571"/>
    </source>
</evidence>
<evidence type="ECO:0000256" key="6">
    <source>
        <dbReference type="ARBA" id="ARBA00023136"/>
    </source>
</evidence>
<dbReference type="InterPro" id="IPR000531">
    <property type="entry name" value="Beta-barrel_TonB"/>
</dbReference>
<dbReference type="InterPro" id="IPR039426">
    <property type="entry name" value="TonB-dep_rcpt-like"/>
</dbReference>
<comment type="subcellular location">
    <subcellularLocation>
        <location evidence="1 8">Cell outer membrane</location>
        <topology evidence="1 8">Multi-pass membrane protein</topology>
    </subcellularLocation>
</comment>
<dbReference type="InterPro" id="IPR036942">
    <property type="entry name" value="Beta-barrel_TonB_sf"/>
</dbReference>
<dbReference type="Proteomes" id="UP000194260">
    <property type="component" value="Chromosome"/>
</dbReference>
<evidence type="ECO:0000256" key="7">
    <source>
        <dbReference type="ARBA" id="ARBA00023237"/>
    </source>
</evidence>
<dbReference type="InterPro" id="IPR037066">
    <property type="entry name" value="Plug_dom_sf"/>
</dbReference>
<reference evidence="14" key="1">
    <citation type="journal article" date="2017" name="Genome Biol. Evol.">
        <title>Comparative Genomic Analysis Identifies a Campylobacter Clade Deficient in Selenium Metabolism.</title>
        <authorList>
            <person name="Miller W.G."/>
            <person name="Yee E."/>
            <person name="Lopes B.S."/>
            <person name="Chapman M.H."/>
            <person name="Huynh S."/>
            <person name="Bono J.L."/>
            <person name="Parker C.T."/>
            <person name="Strachan N.J.C."/>
            <person name="Forbes K.J."/>
        </authorList>
    </citation>
    <scope>NUCLEOTIDE SEQUENCE [LARGE SCALE GENOMIC DNA]</scope>
    <source>
        <strain evidence="14">RM6137</strain>
    </source>
</reference>
<gene>
    <name evidence="13" type="primary">chuA</name>
    <name evidence="13" type="ORF">CSUIS_1575</name>
</gene>
<dbReference type="Gene3D" id="2.170.130.10">
    <property type="entry name" value="TonB-dependent receptor, plug domain"/>
    <property type="match status" value="1"/>
</dbReference>
<dbReference type="GO" id="GO:0044718">
    <property type="term" value="P:siderophore transmembrane transport"/>
    <property type="evidence" value="ECO:0007669"/>
    <property type="project" value="TreeGrafter"/>
</dbReference>
<organism evidence="13 14">
    <name type="scientific">Campylobacter porcelli</name>
    <dbReference type="NCBI Taxonomy" id="1660073"/>
    <lineage>
        <taxon>Bacteria</taxon>
        <taxon>Pseudomonadati</taxon>
        <taxon>Campylobacterota</taxon>
        <taxon>Epsilonproteobacteria</taxon>
        <taxon>Campylobacterales</taxon>
        <taxon>Campylobacteraceae</taxon>
        <taxon>Campylobacter</taxon>
    </lineage>
</organism>
<keyword evidence="5 9" id="KW-0798">TonB box</keyword>
<evidence type="ECO:0000256" key="4">
    <source>
        <dbReference type="ARBA" id="ARBA00022692"/>
    </source>
</evidence>
<sequence>MINKFAIFSLCATSAIALNAADTKLDTTVITATGFESPLKDETRNVSIITADEIQGRGYASVQEILEKVPSVTFVNPGFGDTVDLRGQGSKANTSVKVLINGIGLNMLDTAHAVVPINMINVDDIERIEVIPGGGSVLYGGGTAGGVINIITKQKPEDFFANISAKFGSYSHRSTNLALGVKATDDLYLKFNAKAFSENGYRYNERNRGYYTSGSAIYQITDTQNITLNTNYYSSKIDTTSSITKDELNNNRKAAGSDKTFQKDRQLDISLDYSIKPVDELEIRIMPYYQKIKMTPDIFSSYVTYGLFEDEKKGVKTKGRYDYGSGEFVAGYEYEKNDGARSSIMDMNMPTGGRYHNDINVDITKNTHSIYALQRHEFNSWFSLGAGARYEWADYTNSRTTNVNMTTNGMPPRPINTTDSIQNNTDINTYAFEITPNFKYSDTGNVYLKFERGFISPSPVQLTDKDQIKGYSFNNLKPEIFRTYEVGIKDLIFGQFSSATIFKTDTTDEIVYEELGGGRHAQAWRYYNLSKTRRYGLELYSEQWLFDQLKLSQTFSYINAQIKEGKDNGKRVPLVPRTKFVLGVDYLPIKKLTILSNFKYFDSTVDSNYDKIKDRFIVDIGTKYDFAKNISMSAGIKNLFNERYNTYQNKKQNSYIPAPERNFYAEFKYTF</sequence>
<evidence type="ECO:0000256" key="2">
    <source>
        <dbReference type="ARBA" id="ARBA00022448"/>
    </source>
</evidence>
<evidence type="ECO:0000256" key="10">
    <source>
        <dbReference type="SAM" id="SignalP"/>
    </source>
</evidence>
<name>A0A1X9SYR8_9BACT</name>
<dbReference type="Pfam" id="PF00593">
    <property type="entry name" value="TonB_dep_Rec_b-barrel"/>
    <property type="match status" value="1"/>
</dbReference>
<dbReference type="GO" id="GO:0009279">
    <property type="term" value="C:cell outer membrane"/>
    <property type="evidence" value="ECO:0007669"/>
    <property type="project" value="UniProtKB-SubCell"/>
</dbReference>
<proteinExistence type="inferred from homology"/>
<dbReference type="AlphaFoldDB" id="A0A1X9SYR8"/>
<keyword evidence="13" id="KW-0675">Receptor</keyword>
<evidence type="ECO:0000256" key="9">
    <source>
        <dbReference type="RuleBase" id="RU003357"/>
    </source>
</evidence>
<feature type="domain" description="TonB-dependent receptor plug" evidence="12">
    <location>
        <begin position="39"/>
        <end position="147"/>
    </location>
</feature>
<dbReference type="Pfam" id="PF07715">
    <property type="entry name" value="Plug"/>
    <property type="match status" value="1"/>
</dbReference>
<dbReference type="KEGG" id="camy:CSUIS_1575"/>
<protein>
    <submittedName>
        <fullName evidence="13">Heme uptake system outer membrane receptor</fullName>
    </submittedName>
</protein>
<keyword evidence="7 8" id="KW-0998">Cell outer membrane</keyword>
<keyword evidence="6 8" id="KW-0472">Membrane</keyword>
<evidence type="ECO:0000313" key="14">
    <source>
        <dbReference type="Proteomes" id="UP000194260"/>
    </source>
</evidence>
<dbReference type="STRING" id="1660073.CSUIS_1575"/>
<dbReference type="Gene3D" id="2.40.170.20">
    <property type="entry name" value="TonB-dependent receptor, beta-barrel domain"/>
    <property type="match status" value="1"/>
</dbReference>
<keyword evidence="2 8" id="KW-0813">Transport</keyword>
<dbReference type="RefSeq" id="WP_086298424.1">
    <property type="nucleotide sequence ID" value="NZ_CP018789.1"/>
</dbReference>
<dbReference type="GO" id="GO:0015344">
    <property type="term" value="F:siderophore uptake transmembrane transporter activity"/>
    <property type="evidence" value="ECO:0007669"/>
    <property type="project" value="TreeGrafter"/>
</dbReference>
<evidence type="ECO:0000256" key="5">
    <source>
        <dbReference type="ARBA" id="ARBA00023077"/>
    </source>
</evidence>
<dbReference type="PROSITE" id="PS52016">
    <property type="entry name" value="TONB_DEPENDENT_REC_3"/>
    <property type="match status" value="1"/>
</dbReference>
<dbReference type="EMBL" id="CP018789">
    <property type="protein sequence ID" value="ARR01353.1"/>
    <property type="molecule type" value="Genomic_DNA"/>
</dbReference>
<feature type="signal peptide" evidence="10">
    <location>
        <begin position="1"/>
        <end position="20"/>
    </location>
</feature>